<dbReference type="EMBL" id="JAERMS010000005">
    <property type="protein sequence ID" value="MBO1362746.1"/>
    <property type="molecule type" value="Genomic_DNA"/>
</dbReference>
<dbReference type="Proteomes" id="UP000664265">
    <property type="component" value="Unassembled WGS sequence"/>
</dbReference>
<gene>
    <name evidence="1" type="ORF">JHU38_02960</name>
</gene>
<keyword evidence="2" id="KW-1185">Reference proteome</keyword>
<evidence type="ECO:0008006" key="3">
    <source>
        <dbReference type="Google" id="ProtNLM"/>
    </source>
</evidence>
<sequence>MNYFFKIAEHYIKLDFGQEAIPGKHFLFPFMPFTTTPVNTERLLFNILFTNNLSPFPDESVNRIRTVDTGSCIIIVEQRHEGGYQFKISNLQGQKCCLLHTNKSFSQCQCMLYGNFINQKLGFNNALMLTYAFAGSLHETLLIHAALVRHDQKGYAFIANSGTGKSTQANNWIQNIPNCDLMNDDNPILRVIDGTVYAFGSPWSGKTPCYRQVKAKLGAIIRIDRATRNTIEQVKPIEAFISLLNACSSMKWDKEIYEKICETIKLITESVPHYTLHCLPDKESALLCSKTVAKQK</sequence>
<evidence type="ECO:0000313" key="1">
    <source>
        <dbReference type="EMBL" id="MBO1362746.1"/>
    </source>
</evidence>
<proteinExistence type="predicted"/>
<name>A0ABS3M3U2_9BACT</name>
<accession>A0ABS3M3U2</accession>
<organism evidence="1 2">
    <name type="scientific">Prevotella illustrans</name>
    <dbReference type="NCBI Taxonomy" id="2800387"/>
    <lineage>
        <taxon>Bacteria</taxon>
        <taxon>Pseudomonadati</taxon>
        <taxon>Bacteroidota</taxon>
        <taxon>Bacteroidia</taxon>
        <taxon>Bacteroidales</taxon>
        <taxon>Prevotellaceae</taxon>
        <taxon>Prevotella</taxon>
    </lineage>
</organism>
<comment type="caution">
    <text evidence="1">The sequence shown here is derived from an EMBL/GenBank/DDBJ whole genome shotgun (WGS) entry which is preliminary data.</text>
</comment>
<dbReference type="Gene3D" id="3.40.50.300">
    <property type="entry name" value="P-loop containing nucleotide triphosphate hydrolases"/>
    <property type="match status" value="1"/>
</dbReference>
<evidence type="ECO:0000313" key="2">
    <source>
        <dbReference type="Proteomes" id="UP000664265"/>
    </source>
</evidence>
<dbReference type="InterPro" id="IPR027417">
    <property type="entry name" value="P-loop_NTPase"/>
</dbReference>
<reference evidence="1 2" key="1">
    <citation type="submission" date="2021-01" db="EMBL/GenBank/DDBJ databases">
        <title>Prevotella A2931 sp. nov.</title>
        <authorList>
            <person name="Buhl M."/>
            <person name="Oberhettinger P."/>
        </authorList>
    </citation>
    <scope>NUCLEOTIDE SEQUENCE [LARGE SCALE GENOMIC DNA]</scope>
    <source>
        <strain evidence="1 2">A2931</strain>
    </source>
</reference>
<protein>
    <recommendedName>
        <fullName evidence="3">Phosphoenolpyruvate carboxykinase</fullName>
    </recommendedName>
</protein>
<dbReference type="SUPFAM" id="SSF53795">
    <property type="entry name" value="PEP carboxykinase-like"/>
    <property type="match status" value="1"/>
</dbReference>